<feature type="region of interest" description="Disordered" evidence="1">
    <location>
        <begin position="126"/>
        <end position="151"/>
    </location>
</feature>
<reference evidence="3" key="1">
    <citation type="submission" date="2021-04" db="EMBL/GenBank/DDBJ databases">
        <authorList>
            <consortium name="Molecular Ecology Group"/>
        </authorList>
    </citation>
    <scope>NUCLEOTIDE SEQUENCE</scope>
</reference>
<evidence type="ECO:0000256" key="1">
    <source>
        <dbReference type="SAM" id="MobiDB-lite"/>
    </source>
</evidence>
<feature type="compositionally biased region" description="Polar residues" evidence="1">
    <location>
        <begin position="274"/>
        <end position="299"/>
    </location>
</feature>
<accession>A0A8S3Z4I8</accession>
<sequence length="378" mass="42077">MDFTQSQVDLVDDSKTTSQSFLYKKKADAVDNSSTCAKITQEDLLRMFEHSQEVLQNYLGLREAVIDSRRKGEICWCDPRDAQMKERLTVTGWKPRVVFKLPPEQQDSSETGGVEYAIKQVALDKEGPGEAGEDNADAANGQEAGDGGDDGVKVESDNRSFICGLGGCKQAFTSLAGYESHYHTCHNYVCSTCRSSFVSAFLLDIHLEENHDSYFQVLSSRTDMFRCLVESCSLKFRTPDLRKDHLIKVHKLPANFMFHKPIKTKSKKIKATVRPQSATSNTESNSMDTTHEPPSSNMECETGDHSLPTVAGKTKNHRRNQKVPLGVCFGRGAHKTFSNHPPTGRGRHWHQVGSADMDTAVDIENVDFTDLVDSLECS</sequence>
<name>A0A8S3Z4I8_9EUPU</name>
<evidence type="ECO:0000313" key="3">
    <source>
        <dbReference type="EMBL" id="CAG5122510.1"/>
    </source>
</evidence>
<gene>
    <name evidence="3" type="ORF">CUNI_LOCUS8068</name>
</gene>
<dbReference type="OrthoDB" id="18440at2759"/>
<dbReference type="PANTHER" id="PTHR21354:SF0">
    <property type="entry name" value="ZINC FINGER PROTEIN 511"/>
    <property type="match status" value="1"/>
</dbReference>
<evidence type="ECO:0000313" key="4">
    <source>
        <dbReference type="Proteomes" id="UP000678393"/>
    </source>
</evidence>
<protein>
    <recommendedName>
        <fullName evidence="2">C2H2-type domain-containing protein</fullName>
    </recommendedName>
</protein>
<keyword evidence="4" id="KW-1185">Reference proteome</keyword>
<dbReference type="InterPro" id="IPR013087">
    <property type="entry name" value="Znf_C2H2_type"/>
</dbReference>
<dbReference type="PROSITE" id="PS00028">
    <property type="entry name" value="ZINC_FINGER_C2H2_1"/>
    <property type="match status" value="1"/>
</dbReference>
<proteinExistence type="predicted"/>
<feature type="domain" description="C2H2-type" evidence="2">
    <location>
        <begin position="190"/>
        <end position="211"/>
    </location>
</feature>
<dbReference type="InterPro" id="IPR039258">
    <property type="entry name" value="ZNF511"/>
</dbReference>
<comment type="caution">
    <text evidence="3">The sequence shown here is derived from an EMBL/GenBank/DDBJ whole genome shotgun (WGS) entry which is preliminary data.</text>
</comment>
<dbReference type="EMBL" id="CAJHNH020001306">
    <property type="protein sequence ID" value="CAG5122510.1"/>
    <property type="molecule type" value="Genomic_DNA"/>
</dbReference>
<dbReference type="PANTHER" id="PTHR21354">
    <property type="entry name" value="ZINC FINGER PROTEIN 511"/>
    <property type="match status" value="1"/>
</dbReference>
<dbReference type="Gene3D" id="3.30.160.60">
    <property type="entry name" value="Classic Zinc Finger"/>
    <property type="match status" value="1"/>
</dbReference>
<organism evidence="3 4">
    <name type="scientific">Candidula unifasciata</name>
    <dbReference type="NCBI Taxonomy" id="100452"/>
    <lineage>
        <taxon>Eukaryota</taxon>
        <taxon>Metazoa</taxon>
        <taxon>Spiralia</taxon>
        <taxon>Lophotrochozoa</taxon>
        <taxon>Mollusca</taxon>
        <taxon>Gastropoda</taxon>
        <taxon>Heterobranchia</taxon>
        <taxon>Euthyneura</taxon>
        <taxon>Panpulmonata</taxon>
        <taxon>Eupulmonata</taxon>
        <taxon>Stylommatophora</taxon>
        <taxon>Helicina</taxon>
        <taxon>Helicoidea</taxon>
        <taxon>Geomitridae</taxon>
        <taxon>Candidula</taxon>
    </lineage>
</organism>
<feature type="region of interest" description="Disordered" evidence="1">
    <location>
        <begin position="267"/>
        <end position="318"/>
    </location>
</feature>
<dbReference type="Proteomes" id="UP000678393">
    <property type="component" value="Unassembled WGS sequence"/>
</dbReference>
<dbReference type="AlphaFoldDB" id="A0A8S3Z4I8"/>
<dbReference type="SMART" id="SM00355">
    <property type="entry name" value="ZnF_C2H2"/>
    <property type="match status" value="3"/>
</dbReference>
<evidence type="ECO:0000259" key="2">
    <source>
        <dbReference type="PROSITE" id="PS00028"/>
    </source>
</evidence>